<dbReference type="AlphaFoldDB" id="A0A1V2ACP2"/>
<sequence length="61" mass="7476">MFRVPFDNAVTEKRFVTAMQKRLLEMERRQTFWEIRECSRQTNRSHALIMKTSSMIHDVRM</sequence>
<reference evidence="1 2" key="1">
    <citation type="submission" date="2016-12" db="EMBL/GenBank/DDBJ databases">
        <title>Domibacillus sp. SAB 38T whole genome sequencing.</title>
        <authorList>
            <person name="Verma A."/>
            <person name="Ojha A.K."/>
            <person name="Krishnamurthi S."/>
        </authorList>
    </citation>
    <scope>NUCLEOTIDE SEQUENCE [LARGE SCALE GENOMIC DNA]</scope>
    <source>
        <strain evidence="1 2">SAB 38</strain>
    </source>
</reference>
<dbReference type="Proteomes" id="UP000188613">
    <property type="component" value="Unassembled WGS sequence"/>
</dbReference>
<dbReference type="EMBL" id="MSFI01000001">
    <property type="protein sequence ID" value="OMP68766.1"/>
    <property type="molecule type" value="Genomic_DNA"/>
</dbReference>
<gene>
    <name evidence="1" type="ORF">BTO28_01595</name>
</gene>
<evidence type="ECO:0000313" key="2">
    <source>
        <dbReference type="Proteomes" id="UP000188613"/>
    </source>
</evidence>
<proteinExistence type="predicted"/>
<protein>
    <submittedName>
        <fullName evidence="1">Uncharacterized protein</fullName>
    </submittedName>
</protein>
<evidence type="ECO:0000313" key="1">
    <source>
        <dbReference type="EMBL" id="OMP68766.1"/>
    </source>
</evidence>
<accession>A0A1V2ACP2</accession>
<keyword evidence="2" id="KW-1185">Reference proteome</keyword>
<organism evidence="1 2">
    <name type="scientific">Domibacillus epiphyticus</name>
    <dbReference type="NCBI Taxonomy" id="1714355"/>
    <lineage>
        <taxon>Bacteria</taxon>
        <taxon>Bacillati</taxon>
        <taxon>Bacillota</taxon>
        <taxon>Bacilli</taxon>
        <taxon>Bacillales</taxon>
        <taxon>Bacillaceae</taxon>
        <taxon>Domibacillus</taxon>
    </lineage>
</organism>
<name>A0A1V2ACP2_9BACI</name>
<comment type="caution">
    <text evidence="1">The sequence shown here is derived from an EMBL/GenBank/DDBJ whole genome shotgun (WGS) entry which is preliminary data.</text>
</comment>
<dbReference type="STRING" id="1714355.BTO28_01595"/>